<dbReference type="Pfam" id="PF00041">
    <property type="entry name" value="fn3"/>
    <property type="match status" value="1"/>
</dbReference>
<dbReference type="EMBL" id="CAJNYU010004241">
    <property type="protein sequence ID" value="CAF3735759.1"/>
    <property type="molecule type" value="Genomic_DNA"/>
</dbReference>
<dbReference type="InterPro" id="IPR003961">
    <property type="entry name" value="FN3_dom"/>
</dbReference>
<dbReference type="SUPFAM" id="SSF49265">
    <property type="entry name" value="Fibronectin type III"/>
    <property type="match status" value="1"/>
</dbReference>
<accession>A0A820VFV0</accession>
<dbReference type="Proteomes" id="UP000663862">
    <property type="component" value="Unassembled WGS sequence"/>
</dbReference>
<evidence type="ECO:0000313" key="5">
    <source>
        <dbReference type="EMBL" id="CAF4308575.1"/>
    </source>
</evidence>
<dbReference type="Proteomes" id="UP000663873">
    <property type="component" value="Unassembled WGS sequence"/>
</dbReference>
<comment type="caution">
    <text evidence="6">The sequence shown here is derived from an EMBL/GenBank/DDBJ whole genome shotgun (WGS) entry which is preliminary data.</text>
</comment>
<dbReference type="InterPro" id="IPR013783">
    <property type="entry name" value="Ig-like_fold"/>
</dbReference>
<dbReference type="EMBL" id="CAJNYV010004555">
    <property type="protein sequence ID" value="CAF3679132.1"/>
    <property type="molecule type" value="Genomic_DNA"/>
</dbReference>
<gene>
    <name evidence="4" type="ORF">FME351_LOCUS29962</name>
    <name evidence="3" type="ORF">KIK155_LOCUS25211</name>
    <name evidence="7" type="ORF">TOA249_LOCUS15938</name>
    <name evidence="6" type="ORF">TSG867_LOCUS20981</name>
    <name evidence="5" type="ORF">UJA718_LOCUS13110</name>
</gene>
<feature type="region of interest" description="Disordered" evidence="1">
    <location>
        <begin position="56"/>
        <end position="81"/>
    </location>
</feature>
<feature type="region of interest" description="Disordered" evidence="1">
    <location>
        <begin position="404"/>
        <end position="424"/>
    </location>
</feature>
<feature type="region of interest" description="Disordered" evidence="1">
    <location>
        <begin position="345"/>
        <end position="380"/>
    </location>
</feature>
<feature type="compositionally biased region" description="Low complexity" evidence="1">
    <location>
        <begin position="133"/>
        <end position="151"/>
    </location>
</feature>
<feature type="compositionally biased region" description="Polar residues" evidence="1">
    <location>
        <begin position="447"/>
        <end position="458"/>
    </location>
</feature>
<evidence type="ECO:0000313" key="9">
    <source>
        <dbReference type="Proteomes" id="UP000663873"/>
    </source>
</evidence>
<dbReference type="Proteomes" id="UP000663838">
    <property type="component" value="Unassembled WGS sequence"/>
</dbReference>
<protein>
    <recommendedName>
        <fullName evidence="2">Fibronectin type-III domain-containing protein</fullName>
    </recommendedName>
</protein>
<feature type="region of interest" description="Disordered" evidence="1">
    <location>
        <begin position="445"/>
        <end position="473"/>
    </location>
</feature>
<dbReference type="EMBL" id="CAJOBS010001061">
    <property type="protein sequence ID" value="CAF4682302.1"/>
    <property type="molecule type" value="Genomic_DNA"/>
</dbReference>
<evidence type="ECO:0000256" key="1">
    <source>
        <dbReference type="SAM" id="MobiDB-lite"/>
    </source>
</evidence>
<dbReference type="CDD" id="cd00063">
    <property type="entry name" value="FN3"/>
    <property type="match status" value="1"/>
</dbReference>
<dbReference type="InterPro" id="IPR036116">
    <property type="entry name" value="FN3_sf"/>
</dbReference>
<feature type="compositionally biased region" description="Low complexity" evidence="1">
    <location>
        <begin position="171"/>
        <end position="184"/>
    </location>
</feature>
<evidence type="ECO:0000313" key="6">
    <source>
        <dbReference type="EMBL" id="CAF4499568.1"/>
    </source>
</evidence>
<dbReference type="InterPro" id="IPR039269">
    <property type="entry name" value="ANKFN1"/>
</dbReference>
<feature type="non-terminal residue" evidence="6">
    <location>
        <position position="1"/>
    </location>
</feature>
<dbReference type="SMART" id="SM00060">
    <property type="entry name" value="FN3"/>
    <property type="match status" value="1"/>
</dbReference>
<organism evidence="6 8">
    <name type="scientific">Rotaria socialis</name>
    <dbReference type="NCBI Taxonomy" id="392032"/>
    <lineage>
        <taxon>Eukaryota</taxon>
        <taxon>Metazoa</taxon>
        <taxon>Spiralia</taxon>
        <taxon>Gnathifera</taxon>
        <taxon>Rotifera</taxon>
        <taxon>Eurotatoria</taxon>
        <taxon>Bdelloidea</taxon>
        <taxon>Philodinida</taxon>
        <taxon>Philodinidae</taxon>
        <taxon>Rotaria</taxon>
    </lineage>
</organism>
<feature type="compositionally biased region" description="Acidic residues" evidence="1">
    <location>
        <begin position="56"/>
        <end position="65"/>
    </location>
</feature>
<feature type="compositionally biased region" description="Low complexity" evidence="1">
    <location>
        <begin position="459"/>
        <end position="473"/>
    </location>
</feature>
<evidence type="ECO:0000313" key="3">
    <source>
        <dbReference type="EMBL" id="CAF3679132.1"/>
    </source>
</evidence>
<dbReference type="AlphaFoldDB" id="A0A820VFV0"/>
<dbReference type="Gene3D" id="2.60.40.10">
    <property type="entry name" value="Immunoglobulins"/>
    <property type="match status" value="1"/>
</dbReference>
<evidence type="ECO:0000313" key="8">
    <source>
        <dbReference type="Proteomes" id="UP000663862"/>
    </source>
</evidence>
<feature type="compositionally biased region" description="Polar residues" evidence="1">
    <location>
        <begin position="152"/>
        <end position="166"/>
    </location>
</feature>
<dbReference type="EMBL" id="CAJOBQ010001585">
    <property type="protein sequence ID" value="CAF4499568.1"/>
    <property type="molecule type" value="Genomic_DNA"/>
</dbReference>
<dbReference type="PROSITE" id="PS50853">
    <property type="entry name" value="FN3"/>
    <property type="match status" value="1"/>
</dbReference>
<evidence type="ECO:0000259" key="2">
    <source>
        <dbReference type="PROSITE" id="PS50853"/>
    </source>
</evidence>
<dbReference type="PANTHER" id="PTHR21437:SF1">
    <property type="entry name" value="WIDE AWAKE"/>
    <property type="match status" value="1"/>
</dbReference>
<evidence type="ECO:0000313" key="7">
    <source>
        <dbReference type="EMBL" id="CAF4682302.1"/>
    </source>
</evidence>
<proteinExistence type="predicted"/>
<evidence type="ECO:0000313" key="4">
    <source>
        <dbReference type="EMBL" id="CAF3735759.1"/>
    </source>
</evidence>
<name>A0A820VFV0_9BILA</name>
<dbReference type="PANTHER" id="PTHR21437">
    <property type="entry name" value="WIDE AWAKE"/>
    <property type="match status" value="1"/>
</dbReference>
<sequence length="647" mass="73047">MNIPPLSSLTDIGHQSKRPSNIARFRNRYRQMLVSTKQHNLLRRRFRKSTTCDISSDEILPDENNLESSKSTPMNRMRHSGMRRFSLVKLELPTEDSNTSLTDDSKGSIPSSSPNLIQKLLFRQFSPKTRPYSTGVSSDDNASSSTVSNDTLQSYASSGRRITTPTAPKHSWSNSSPSNNSKQSVDTKESLLAPPSTILSKNQQSDLTSYLSRRRNTTGSISINKIVDLKNTSSGNTLKLSSGSALGSSSKLSTENIFQTVEDSDLFTTKQLLQVNESFANSYNEYDWCPLDIAIMLNNIPMIQLLVEYGGEESARIQSEECRYQSVCHQLSMLSQQNCDETIKKSSSNKLTTDDAQFRRSSPSNDTQQRHRRISKGQQEQLQIQQQQQQQLYQQRTLTLTQMKDNYEQAGTNRNLKKKRMDGNKKFRSRALIVKAALRFVTKPRQKNSLSGESLQRDSLSSSASSLNAPNSSKDFYYHQEKYQKRIPDAPTNVRLMVTGSNSITVTYDEPHRSNGAMVIKYKIEWCTNENFNESSPPECVVHSDIVKNCFFREYVIRDLPIGQKCYVRVSAGNIRGFGQPAIANPRYCVPSSWREFSKTSRPNVCDLRFEEILNKMRPEKIVNERGSIGTALSSSYNSNSGTIDGN</sequence>
<reference evidence="6" key="1">
    <citation type="submission" date="2021-02" db="EMBL/GenBank/DDBJ databases">
        <authorList>
            <person name="Nowell W R."/>
        </authorList>
    </citation>
    <scope>NUCLEOTIDE SEQUENCE</scope>
</reference>
<dbReference type="Proteomes" id="UP000663869">
    <property type="component" value="Unassembled WGS sequence"/>
</dbReference>
<keyword evidence="9" id="KW-1185">Reference proteome</keyword>
<dbReference type="EMBL" id="CAJOBP010001750">
    <property type="protein sequence ID" value="CAF4308575.1"/>
    <property type="molecule type" value="Genomic_DNA"/>
</dbReference>
<feature type="domain" description="Fibronectin type-III" evidence="2">
    <location>
        <begin position="490"/>
        <end position="592"/>
    </location>
</feature>
<dbReference type="Proteomes" id="UP000663865">
    <property type="component" value="Unassembled WGS sequence"/>
</dbReference>
<feature type="region of interest" description="Disordered" evidence="1">
    <location>
        <begin position="130"/>
        <end position="198"/>
    </location>
</feature>